<feature type="chain" id="PRO_5043654135" evidence="1">
    <location>
        <begin position="23"/>
        <end position="143"/>
    </location>
</feature>
<evidence type="ECO:0000313" key="3">
    <source>
        <dbReference type="Proteomes" id="UP001487740"/>
    </source>
</evidence>
<keyword evidence="3" id="KW-1185">Reference proteome</keyword>
<feature type="signal peptide" evidence="1">
    <location>
        <begin position="1"/>
        <end position="22"/>
    </location>
</feature>
<name>A0AAW0UHW8_SCYPA</name>
<keyword evidence="1" id="KW-0732">Signal</keyword>
<dbReference type="EMBL" id="JARAKH010000011">
    <property type="protein sequence ID" value="KAK8399724.1"/>
    <property type="molecule type" value="Genomic_DNA"/>
</dbReference>
<proteinExistence type="predicted"/>
<protein>
    <submittedName>
        <fullName evidence="2">Uncharacterized protein</fullName>
    </submittedName>
</protein>
<comment type="caution">
    <text evidence="2">The sequence shown here is derived from an EMBL/GenBank/DDBJ whole genome shotgun (WGS) entry which is preliminary data.</text>
</comment>
<sequence length="143" mass="15364">MGSSSALFVSLALVAVATVVFAIPASLSSEEESDEVASFRSGCIEEGGELKCQGVQFMNDRMTEKECADKGQGYISELMVCDPNSKPQGPLSLSLFSAIIHHLKGRKDAAHPYFHWSTGLMSDCASRQSHHLASIMPAAHHPD</sequence>
<dbReference type="Proteomes" id="UP001487740">
    <property type="component" value="Unassembled WGS sequence"/>
</dbReference>
<accession>A0AAW0UHW8</accession>
<gene>
    <name evidence="2" type="ORF">O3P69_003619</name>
</gene>
<reference evidence="2 3" key="1">
    <citation type="submission" date="2023-03" db="EMBL/GenBank/DDBJ databases">
        <title>High-quality genome of Scylla paramamosain provides insights in environmental adaptation.</title>
        <authorList>
            <person name="Zhang L."/>
        </authorList>
    </citation>
    <scope>NUCLEOTIDE SEQUENCE [LARGE SCALE GENOMIC DNA]</scope>
    <source>
        <strain evidence="2">LZ_2023a</strain>
        <tissue evidence="2">Muscle</tissue>
    </source>
</reference>
<evidence type="ECO:0000313" key="2">
    <source>
        <dbReference type="EMBL" id="KAK8399724.1"/>
    </source>
</evidence>
<dbReference type="AlphaFoldDB" id="A0AAW0UHW8"/>
<organism evidence="2 3">
    <name type="scientific">Scylla paramamosain</name>
    <name type="common">Mud crab</name>
    <dbReference type="NCBI Taxonomy" id="85552"/>
    <lineage>
        <taxon>Eukaryota</taxon>
        <taxon>Metazoa</taxon>
        <taxon>Ecdysozoa</taxon>
        <taxon>Arthropoda</taxon>
        <taxon>Crustacea</taxon>
        <taxon>Multicrustacea</taxon>
        <taxon>Malacostraca</taxon>
        <taxon>Eumalacostraca</taxon>
        <taxon>Eucarida</taxon>
        <taxon>Decapoda</taxon>
        <taxon>Pleocyemata</taxon>
        <taxon>Brachyura</taxon>
        <taxon>Eubrachyura</taxon>
        <taxon>Portunoidea</taxon>
        <taxon>Portunidae</taxon>
        <taxon>Portuninae</taxon>
        <taxon>Scylla</taxon>
    </lineage>
</organism>
<evidence type="ECO:0000256" key="1">
    <source>
        <dbReference type="SAM" id="SignalP"/>
    </source>
</evidence>